<evidence type="ECO:0000313" key="3">
    <source>
        <dbReference type="Proteomes" id="UP001385389"/>
    </source>
</evidence>
<organism evidence="2 3">
    <name type="scientific">Pseudodesulfovibrio methanolicus</name>
    <dbReference type="NCBI Taxonomy" id="3126690"/>
    <lineage>
        <taxon>Bacteria</taxon>
        <taxon>Pseudomonadati</taxon>
        <taxon>Thermodesulfobacteriota</taxon>
        <taxon>Desulfovibrionia</taxon>
        <taxon>Desulfovibrionales</taxon>
        <taxon>Desulfovibrionaceae</taxon>
    </lineage>
</organism>
<accession>A0ABZ2IWR9</accession>
<dbReference type="EMBL" id="CP146609">
    <property type="protein sequence ID" value="WWX23139.1"/>
    <property type="molecule type" value="Genomic_DNA"/>
</dbReference>
<sequence length="251" mass="29130">MRIRTLVIAALLVVLFPVSARCMEPADRVTVVISAGPSWETFTNRDGTGLYHEVLDAVFALYGITVRHEYVPSDRADELVRLGWADMMLCDDRADPPLRLARYPLYVNDYHVFFNKDRIGPWKGTESLRGKEVVAQKGFYHDWDFPVPVRIREMASGVKCLEMVLLGRSDFYVDDMAFIRDSTRQSPRFDTSAYDIRKAGRRSYHPMFNTTPRSDRVVKMYDDGMRTLHRQGKLRPIYAKWGHVYPDFDSY</sequence>
<gene>
    <name evidence="2" type="ORF">V8V93_02800</name>
</gene>
<feature type="signal peptide" evidence="1">
    <location>
        <begin position="1"/>
        <end position="20"/>
    </location>
</feature>
<keyword evidence="3" id="KW-1185">Reference proteome</keyword>
<protein>
    <submittedName>
        <fullName evidence="2">Transporter substrate-binding domain-containing protein</fullName>
    </submittedName>
</protein>
<dbReference type="SUPFAM" id="SSF53850">
    <property type="entry name" value="Periplasmic binding protein-like II"/>
    <property type="match status" value="1"/>
</dbReference>
<keyword evidence="1" id="KW-0732">Signal</keyword>
<proteinExistence type="predicted"/>
<reference evidence="2 3" key="1">
    <citation type="submission" date="2024-03" db="EMBL/GenBank/DDBJ databases">
        <title>Phenotype and Genome Characterization of a Sulfate-Reducing Bacterium Pseudodesulfovibrio sp. strain 5S69, isolated from Petroleum Reservoir in Tatarstan (Russia).</title>
        <authorList>
            <person name="Bidzhieva S.K."/>
            <person name="Kadnikov V."/>
            <person name="Tourova T.P."/>
            <person name="Samigullina S.R."/>
            <person name="Sokolova D.S."/>
            <person name="Poltaraus A.B."/>
            <person name="Avtukh A.N."/>
            <person name="Tereshina V.M."/>
            <person name="Mardanov A.V."/>
            <person name="Nazina T.N."/>
        </authorList>
    </citation>
    <scope>NUCLEOTIDE SEQUENCE [LARGE SCALE GENOMIC DNA]</scope>
    <source>
        <strain evidence="2 3">5S69</strain>
    </source>
</reference>
<dbReference type="RefSeq" id="WP_338668853.1">
    <property type="nucleotide sequence ID" value="NZ_CP146609.1"/>
</dbReference>
<evidence type="ECO:0000256" key="1">
    <source>
        <dbReference type="SAM" id="SignalP"/>
    </source>
</evidence>
<feature type="chain" id="PRO_5047039279" evidence="1">
    <location>
        <begin position="21"/>
        <end position="251"/>
    </location>
</feature>
<evidence type="ECO:0000313" key="2">
    <source>
        <dbReference type="EMBL" id="WWX23139.1"/>
    </source>
</evidence>
<dbReference type="Proteomes" id="UP001385389">
    <property type="component" value="Chromosome"/>
</dbReference>
<name>A0ABZ2IWR9_9BACT</name>
<dbReference type="Gene3D" id="3.40.190.10">
    <property type="entry name" value="Periplasmic binding protein-like II"/>
    <property type="match status" value="2"/>
</dbReference>